<name>A0A8H5JQJ4_9HYPO</name>
<evidence type="ECO:0000256" key="4">
    <source>
        <dbReference type="ARBA" id="ARBA00023136"/>
    </source>
</evidence>
<accession>A0A8H5JQJ4</accession>
<evidence type="ECO:0000256" key="6">
    <source>
        <dbReference type="SAM" id="Phobius"/>
    </source>
</evidence>
<evidence type="ECO:0000256" key="5">
    <source>
        <dbReference type="ARBA" id="ARBA00038359"/>
    </source>
</evidence>
<keyword evidence="2 6" id="KW-0812">Transmembrane</keyword>
<dbReference type="Pfam" id="PF20684">
    <property type="entry name" value="Fung_rhodopsin"/>
    <property type="match status" value="1"/>
</dbReference>
<evidence type="ECO:0000256" key="1">
    <source>
        <dbReference type="ARBA" id="ARBA00004141"/>
    </source>
</evidence>
<proteinExistence type="inferred from homology"/>
<protein>
    <submittedName>
        <fullName evidence="8">Integral membrane protein</fullName>
    </submittedName>
</protein>
<sequence>MAGLQPDIYAAINITWVAAFLALGLRLKARRMTKMNLWFDDYFSIIALLLLRHDILYETSSNSDRSRLPPLGTHSYKLGQSILTIADPIEVNRIQDRSRLLLWICELLYASSIAFCKLSILCFYWRVFQFTSIRYAIIVLLVAVSIWITIRTFMVIFHCVPIRAYWDKSIQGAKCPFNEANFFFATILIHTTMDCVILILPVIEVMKMTLPLSQKLAVVGLFTSGTIVCVASIFVLVHSKLYNPRTDDIPKDMAQNMMWAAVEINMAVFSGKD</sequence>
<organism evidence="8 9">
    <name type="scientific">Fusarium phyllophilum</name>
    <dbReference type="NCBI Taxonomy" id="47803"/>
    <lineage>
        <taxon>Eukaryota</taxon>
        <taxon>Fungi</taxon>
        <taxon>Dikarya</taxon>
        <taxon>Ascomycota</taxon>
        <taxon>Pezizomycotina</taxon>
        <taxon>Sordariomycetes</taxon>
        <taxon>Hypocreomycetidae</taxon>
        <taxon>Hypocreales</taxon>
        <taxon>Nectriaceae</taxon>
        <taxon>Fusarium</taxon>
        <taxon>Fusarium fujikuroi species complex</taxon>
    </lineage>
</organism>
<dbReference type="OrthoDB" id="5421689at2759"/>
<feature type="transmembrane region" description="Helical" evidence="6">
    <location>
        <begin position="133"/>
        <end position="160"/>
    </location>
</feature>
<comment type="caution">
    <text evidence="8">The sequence shown here is derived from an EMBL/GenBank/DDBJ whole genome shotgun (WGS) entry which is preliminary data.</text>
</comment>
<evidence type="ECO:0000256" key="3">
    <source>
        <dbReference type="ARBA" id="ARBA00022989"/>
    </source>
</evidence>
<keyword evidence="3 6" id="KW-1133">Transmembrane helix</keyword>
<dbReference type="PANTHER" id="PTHR33048">
    <property type="entry name" value="PTH11-LIKE INTEGRAL MEMBRANE PROTEIN (AFU_ORTHOLOGUE AFUA_5G11245)"/>
    <property type="match status" value="1"/>
</dbReference>
<feature type="transmembrane region" description="Helical" evidence="6">
    <location>
        <begin position="100"/>
        <end position="127"/>
    </location>
</feature>
<feature type="transmembrane region" description="Helical" evidence="6">
    <location>
        <begin position="6"/>
        <end position="25"/>
    </location>
</feature>
<evidence type="ECO:0000256" key="2">
    <source>
        <dbReference type="ARBA" id="ARBA00022692"/>
    </source>
</evidence>
<dbReference type="InterPro" id="IPR049326">
    <property type="entry name" value="Rhodopsin_dom_fungi"/>
</dbReference>
<reference evidence="8 9" key="1">
    <citation type="submission" date="2020-05" db="EMBL/GenBank/DDBJ databases">
        <title>Identification and distribution of gene clusters putatively required for synthesis of sphingolipid metabolism inhibitors in phylogenetically diverse species of the filamentous fungus Fusarium.</title>
        <authorList>
            <person name="Kim H.-S."/>
            <person name="Busman M."/>
            <person name="Brown D.W."/>
            <person name="Divon H."/>
            <person name="Uhlig S."/>
            <person name="Proctor R.H."/>
        </authorList>
    </citation>
    <scope>NUCLEOTIDE SEQUENCE [LARGE SCALE GENOMIC DNA]</scope>
    <source>
        <strain evidence="8 9">NRRL 13617</strain>
    </source>
</reference>
<gene>
    <name evidence="8" type="ORF">FPHYL_7237</name>
</gene>
<dbReference type="AlphaFoldDB" id="A0A8H5JQJ4"/>
<keyword evidence="4 6" id="KW-0472">Membrane</keyword>
<comment type="subcellular location">
    <subcellularLocation>
        <location evidence="1">Membrane</location>
        <topology evidence="1">Multi-pass membrane protein</topology>
    </subcellularLocation>
</comment>
<dbReference type="InterPro" id="IPR052337">
    <property type="entry name" value="SAT4-like"/>
</dbReference>
<evidence type="ECO:0000313" key="8">
    <source>
        <dbReference type="EMBL" id="KAF5558896.1"/>
    </source>
</evidence>
<feature type="transmembrane region" description="Helical" evidence="6">
    <location>
        <begin position="215"/>
        <end position="237"/>
    </location>
</feature>
<dbReference type="EMBL" id="JAAOAQ010000263">
    <property type="protein sequence ID" value="KAF5558896.1"/>
    <property type="molecule type" value="Genomic_DNA"/>
</dbReference>
<dbReference type="Proteomes" id="UP000582016">
    <property type="component" value="Unassembled WGS sequence"/>
</dbReference>
<feature type="domain" description="Rhodopsin" evidence="7">
    <location>
        <begin position="25"/>
        <end position="270"/>
    </location>
</feature>
<dbReference type="GO" id="GO:0016020">
    <property type="term" value="C:membrane"/>
    <property type="evidence" value="ECO:0007669"/>
    <property type="project" value="UniProtKB-SubCell"/>
</dbReference>
<dbReference type="PANTHER" id="PTHR33048:SF47">
    <property type="entry name" value="INTEGRAL MEMBRANE PROTEIN-RELATED"/>
    <property type="match status" value="1"/>
</dbReference>
<evidence type="ECO:0000313" key="9">
    <source>
        <dbReference type="Proteomes" id="UP000582016"/>
    </source>
</evidence>
<feature type="transmembrane region" description="Helical" evidence="6">
    <location>
        <begin position="181"/>
        <end position="203"/>
    </location>
</feature>
<comment type="similarity">
    <text evidence="5">Belongs to the SAT4 family.</text>
</comment>
<evidence type="ECO:0000259" key="7">
    <source>
        <dbReference type="Pfam" id="PF20684"/>
    </source>
</evidence>
<keyword evidence="9" id="KW-1185">Reference proteome</keyword>